<dbReference type="InterPro" id="IPR000725">
    <property type="entry name" value="Olfact_rcpt"/>
</dbReference>
<feature type="domain" description="G-protein coupled receptors family 1 profile" evidence="13">
    <location>
        <begin position="39"/>
        <end position="288"/>
    </location>
</feature>
<evidence type="ECO:0000256" key="7">
    <source>
        <dbReference type="ARBA" id="ARBA00023040"/>
    </source>
</evidence>
<feature type="transmembrane region" description="Helical" evidence="12">
    <location>
        <begin position="96"/>
        <end position="118"/>
    </location>
</feature>
<evidence type="ECO:0000256" key="12">
    <source>
        <dbReference type="RuleBase" id="RU363047"/>
    </source>
</evidence>
<keyword evidence="10 11" id="KW-0807">Transducer</keyword>
<feature type="transmembrane region" description="Helical" evidence="12">
    <location>
        <begin position="235"/>
        <end position="258"/>
    </location>
</feature>
<feature type="transmembrane region" description="Helical" evidence="12">
    <location>
        <begin position="270"/>
        <end position="290"/>
    </location>
</feature>
<dbReference type="Pfam" id="PF13853">
    <property type="entry name" value="7tm_4"/>
    <property type="match status" value="1"/>
</dbReference>
<reference evidence="14" key="1">
    <citation type="journal article" date="2010" name="Science">
        <title>The genome of the Western clawed frog Xenopus tropicalis.</title>
        <authorList>
            <person name="Hellsten U."/>
            <person name="Harland R.M."/>
            <person name="Gilchrist M.J."/>
            <person name="Hendrix D."/>
            <person name="Jurka J."/>
            <person name="Kapitonov V."/>
            <person name="Ovcharenko I."/>
            <person name="Putnam N.H."/>
            <person name="Shu S."/>
            <person name="Taher L."/>
            <person name="Blitz I.L."/>
            <person name="Blumberg B."/>
            <person name="Dichmann D.S."/>
            <person name="Dubchak I."/>
            <person name="Amaya E."/>
            <person name="Detter J.C."/>
            <person name="Fletcher R."/>
            <person name="Gerhard D.S."/>
            <person name="Goodstein D."/>
            <person name="Graves T."/>
            <person name="Grigoriev I.V."/>
            <person name="Grimwood J."/>
            <person name="Kawashima T."/>
            <person name="Lindquist E."/>
            <person name="Lucas S.M."/>
            <person name="Mead P.E."/>
            <person name="Mitros T."/>
            <person name="Ogino H."/>
            <person name="Ohta Y."/>
            <person name="Poliakov A.V."/>
            <person name="Pollet N."/>
            <person name="Robert J."/>
            <person name="Salamov A."/>
            <person name="Sater A.K."/>
            <person name="Schmutz J."/>
            <person name="Terry A."/>
            <person name="Vize P.D."/>
            <person name="Warren W.C."/>
            <person name="Wells D."/>
            <person name="Wills A."/>
            <person name="Wilson R.K."/>
            <person name="Zimmerman L.B."/>
            <person name="Zorn A.M."/>
            <person name="Grainger R."/>
            <person name="Grammer T."/>
            <person name="Khokha M.K."/>
            <person name="Richardson P.M."/>
            <person name="Rokhsar D.S."/>
        </authorList>
    </citation>
    <scope>NUCLEOTIDE SEQUENCE [LARGE SCALE GENOMIC DNA]</scope>
    <source>
        <strain evidence="14">Nigerian</strain>
    </source>
</reference>
<dbReference type="AlphaFoldDB" id="A0A803J4L9"/>
<feature type="transmembrane region" description="Helical" evidence="12">
    <location>
        <begin position="23"/>
        <end position="46"/>
    </location>
</feature>
<dbReference type="GO" id="GO:0004984">
    <property type="term" value="F:olfactory receptor activity"/>
    <property type="evidence" value="ECO:0007669"/>
    <property type="project" value="InterPro"/>
</dbReference>
<evidence type="ECO:0000256" key="4">
    <source>
        <dbReference type="ARBA" id="ARBA00022692"/>
    </source>
</evidence>
<evidence type="ECO:0000256" key="9">
    <source>
        <dbReference type="ARBA" id="ARBA00023170"/>
    </source>
</evidence>
<keyword evidence="2 12" id="KW-1003">Cell membrane</keyword>
<evidence type="ECO:0000256" key="3">
    <source>
        <dbReference type="ARBA" id="ARBA00022606"/>
    </source>
</evidence>
<comment type="similarity">
    <text evidence="11">Belongs to the G-protein coupled receptor 1 family.</text>
</comment>
<keyword evidence="5 12" id="KW-0552">Olfaction</keyword>
<sequence length="310" mass="35083">MDNRTEEDVFILNAFSDQGRLRILLFLIFLIIYLATVVGNILIILLSKLDCNLHTPMYFFLSNLSFMDICYTNTTIPKMLLIILLKHSAISPAACAAQLFCFLSLAASESSLLAFMAYDRYVAICNPLRYTSIMNKAVCLQMAAGTWIIGCIYGAIHTVTTFRLHFCGSKVLDHYFCDIPPLLKISCNDTFFVEATVFVVGGFLMLGCFILILGSYVRILFSVLKIPKANRRGRTFSICVSHLVVILLYYGSASIMYFRPKSKLVADKTWLLSIFYANITPLLNPVIYSLRNKDIRRALLKLIKSLQKHN</sequence>
<keyword evidence="8 12" id="KW-0472">Membrane</keyword>
<evidence type="ECO:0000256" key="11">
    <source>
        <dbReference type="RuleBase" id="RU000688"/>
    </source>
</evidence>
<protein>
    <recommendedName>
        <fullName evidence="12">Olfactory receptor</fullName>
    </recommendedName>
</protein>
<proteinExistence type="inferred from homology"/>
<reference evidence="14" key="2">
    <citation type="submission" date="2021-03" db="UniProtKB">
        <authorList>
            <consortium name="Ensembl"/>
        </authorList>
    </citation>
    <scope>IDENTIFICATION</scope>
</reference>
<dbReference type="InterPro" id="IPR017452">
    <property type="entry name" value="GPCR_Rhodpsn_7TM"/>
</dbReference>
<keyword evidence="6 12" id="KW-1133">Transmembrane helix</keyword>
<dbReference type="PRINTS" id="PR00245">
    <property type="entry name" value="OLFACTORYR"/>
</dbReference>
<dbReference type="Ensembl" id="ENSXETT00000118167">
    <property type="protein sequence ID" value="ENSXETP00000102791"/>
    <property type="gene ID" value="ENSXETG00000047720"/>
</dbReference>
<feature type="transmembrane region" description="Helical" evidence="12">
    <location>
        <begin position="138"/>
        <end position="156"/>
    </location>
</feature>
<dbReference type="InParanoid" id="A0A803J4L9"/>
<evidence type="ECO:0000313" key="14">
    <source>
        <dbReference type="Ensembl" id="ENSXETP00000102791"/>
    </source>
</evidence>
<dbReference type="GO" id="GO:0004930">
    <property type="term" value="F:G protein-coupled receptor activity"/>
    <property type="evidence" value="ECO:0007669"/>
    <property type="project" value="UniProtKB-KW"/>
</dbReference>
<evidence type="ECO:0000256" key="1">
    <source>
        <dbReference type="ARBA" id="ARBA00004651"/>
    </source>
</evidence>
<keyword evidence="4 11" id="KW-0812">Transmembrane</keyword>
<evidence type="ECO:0000256" key="10">
    <source>
        <dbReference type="ARBA" id="ARBA00023224"/>
    </source>
</evidence>
<dbReference type="FunFam" id="1.20.1070.10:FF:000001">
    <property type="entry name" value="Olfactory receptor"/>
    <property type="match status" value="1"/>
</dbReference>
<feature type="transmembrane region" description="Helical" evidence="12">
    <location>
        <begin position="191"/>
        <end position="214"/>
    </location>
</feature>
<evidence type="ECO:0000256" key="2">
    <source>
        <dbReference type="ARBA" id="ARBA00022475"/>
    </source>
</evidence>
<evidence type="ECO:0000259" key="13">
    <source>
        <dbReference type="PROSITE" id="PS50262"/>
    </source>
</evidence>
<keyword evidence="3 12" id="KW-0716">Sensory transduction</keyword>
<dbReference type="PANTHER" id="PTHR26452">
    <property type="entry name" value="OLFACTORY RECEPTOR"/>
    <property type="match status" value="1"/>
</dbReference>
<dbReference type="PRINTS" id="PR00237">
    <property type="entry name" value="GPCRRHODOPSN"/>
</dbReference>
<dbReference type="PROSITE" id="PS50262">
    <property type="entry name" value="G_PROTEIN_RECEP_F1_2"/>
    <property type="match status" value="1"/>
</dbReference>
<dbReference type="InterPro" id="IPR000276">
    <property type="entry name" value="GPCR_Rhodpsn"/>
</dbReference>
<evidence type="ECO:0000256" key="6">
    <source>
        <dbReference type="ARBA" id="ARBA00022989"/>
    </source>
</evidence>
<evidence type="ECO:0000256" key="8">
    <source>
        <dbReference type="ARBA" id="ARBA00023136"/>
    </source>
</evidence>
<accession>A0A803J4L9</accession>
<dbReference type="Gene3D" id="1.20.1070.10">
    <property type="entry name" value="Rhodopsin 7-helix transmembrane proteins"/>
    <property type="match status" value="1"/>
</dbReference>
<dbReference type="SUPFAM" id="SSF81321">
    <property type="entry name" value="Family A G protein-coupled receptor-like"/>
    <property type="match status" value="1"/>
</dbReference>
<name>A0A803J4L9_XENTR</name>
<keyword evidence="9 11" id="KW-0675">Receptor</keyword>
<comment type="subcellular location">
    <subcellularLocation>
        <location evidence="1 12">Cell membrane</location>
        <topology evidence="1 12">Multi-pass membrane protein</topology>
    </subcellularLocation>
</comment>
<dbReference type="InterPro" id="IPR050516">
    <property type="entry name" value="Olfactory_GPCR"/>
</dbReference>
<dbReference type="GeneTree" id="ENSGT01140000282524"/>
<dbReference type="PROSITE" id="PS00237">
    <property type="entry name" value="G_PROTEIN_RECEP_F1_1"/>
    <property type="match status" value="1"/>
</dbReference>
<evidence type="ECO:0000256" key="5">
    <source>
        <dbReference type="ARBA" id="ARBA00022725"/>
    </source>
</evidence>
<organism evidence="14">
    <name type="scientific">Xenopus tropicalis</name>
    <name type="common">Western clawed frog</name>
    <name type="synonym">Silurana tropicalis</name>
    <dbReference type="NCBI Taxonomy" id="8364"/>
    <lineage>
        <taxon>Eukaryota</taxon>
        <taxon>Metazoa</taxon>
        <taxon>Chordata</taxon>
        <taxon>Craniata</taxon>
        <taxon>Vertebrata</taxon>
        <taxon>Euteleostomi</taxon>
        <taxon>Amphibia</taxon>
        <taxon>Batrachia</taxon>
        <taxon>Anura</taxon>
        <taxon>Pipoidea</taxon>
        <taxon>Pipidae</taxon>
        <taxon>Xenopodinae</taxon>
        <taxon>Xenopus</taxon>
        <taxon>Silurana</taxon>
    </lineage>
</organism>
<dbReference type="CDD" id="cd13954">
    <property type="entry name" value="7tmA_OR"/>
    <property type="match status" value="1"/>
</dbReference>
<dbReference type="GO" id="GO:0005886">
    <property type="term" value="C:plasma membrane"/>
    <property type="evidence" value="ECO:0007669"/>
    <property type="project" value="UniProtKB-SubCell"/>
</dbReference>
<keyword evidence="7 11" id="KW-0297">G-protein coupled receptor</keyword>